<dbReference type="PROSITE" id="PS01228">
    <property type="entry name" value="COF_1"/>
    <property type="match status" value="1"/>
</dbReference>
<dbReference type="NCBIfam" id="TIGR01484">
    <property type="entry name" value="HAD-SF-IIB"/>
    <property type="match status" value="1"/>
</dbReference>
<dbReference type="SFLD" id="SFLDS00003">
    <property type="entry name" value="Haloacid_Dehalogenase"/>
    <property type="match status" value="1"/>
</dbReference>
<dbReference type="InterPro" id="IPR006379">
    <property type="entry name" value="HAD-SF_hydro_IIB"/>
</dbReference>
<dbReference type="InterPro" id="IPR023214">
    <property type="entry name" value="HAD_sf"/>
</dbReference>
<dbReference type="PANTHER" id="PTHR10000:SF8">
    <property type="entry name" value="HAD SUPERFAMILY HYDROLASE-LIKE, TYPE 3"/>
    <property type="match status" value="1"/>
</dbReference>
<dbReference type="Pfam" id="PF08282">
    <property type="entry name" value="Hydrolase_3"/>
    <property type="match status" value="1"/>
</dbReference>
<dbReference type="GO" id="GO:0000287">
    <property type="term" value="F:magnesium ion binding"/>
    <property type="evidence" value="ECO:0007669"/>
    <property type="project" value="TreeGrafter"/>
</dbReference>
<dbReference type="PANTHER" id="PTHR10000">
    <property type="entry name" value="PHOSPHOSERINE PHOSPHATASE"/>
    <property type="match status" value="1"/>
</dbReference>
<dbReference type="CDD" id="cd07516">
    <property type="entry name" value="HAD_Pase"/>
    <property type="match status" value="1"/>
</dbReference>
<dbReference type="SFLD" id="SFLDG01140">
    <property type="entry name" value="C2.B:_Phosphomannomutase_and_P"/>
    <property type="match status" value="1"/>
</dbReference>
<dbReference type="InterPro" id="IPR000150">
    <property type="entry name" value="Cof"/>
</dbReference>
<organism evidence="1 2">
    <name type="scientific">Paenibacillus sabuli</name>
    <dbReference type="NCBI Taxonomy" id="2772509"/>
    <lineage>
        <taxon>Bacteria</taxon>
        <taxon>Bacillati</taxon>
        <taxon>Bacillota</taxon>
        <taxon>Bacilli</taxon>
        <taxon>Bacillales</taxon>
        <taxon>Paenibacillaceae</taxon>
        <taxon>Paenibacillus</taxon>
    </lineage>
</organism>
<protein>
    <submittedName>
        <fullName evidence="1">HAD family phosphatase</fullName>
    </submittedName>
</protein>
<dbReference type="EMBL" id="JACXIZ010000105">
    <property type="protein sequence ID" value="MBD2848693.1"/>
    <property type="molecule type" value="Genomic_DNA"/>
</dbReference>
<keyword evidence="2" id="KW-1185">Reference proteome</keyword>
<dbReference type="GO" id="GO:0016791">
    <property type="term" value="F:phosphatase activity"/>
    <property type="evidence" value="ECO:0007669"/>
    <property type="project" value="TreeGrafter"/>
</dbReference>
<name>A0A927C0K7_9BACL</name>
<dbReference type="GO" id="GO:0005829">
    <property type="term" value="C:cytosol"/>
    <property type="evidence" value="ECO:0007669"/>
    <property type="project" value="TreeGrafter"/>
</dbReference>
<dbReference type="Gene3D" id="3.40.50.1000">
    <property type="entry name" value="HAD superfamily/HAD-like"/>
    <property type="match status" value="1"/>
</dbReference>
<sequence length="266" mass="30067">MKYAAVVLDLDGTLLNSQKKISERNRKAIIDCYSKGMKIIYATARPPRTVKYLLPDELYQLGSFIYYNGAYVDCKFTETTLHFPIPENISKEFLEYCSFGKPDCNLGVEVKDHWFSNKEVDYSAVTNVKESPIVKTIQELKQFEVTKFLVADIPDFNAILERYSSKLNLIITDNGKLLQVMSKEASKEQAVRMLCDKYEISVEEIICFGDDHNDLGVFKVSGYSVAMGNAINELKEISHEVTGTNDEDGVGQVLERLVGVTQSYFG</sequence>
<accession>A0A927C0K7</accession>
<proteinExistence type="predicted"/>
<dbReference type="RefSeq" id="WP_190921785.1">
    <property type="nucleotide sequence ID" value="NZ_JACXIZ010000105.1"/>
</dbReference>
<evidence type="ECO:0000313" key="1">
    <source>
        <dbReference type="EMBL" id="MBD2848693.1"/>
    </source>
</evidence>
<dbReference type="AlphaFoldDB" id="A0A927C0K7"/>
<reference evidence="1" key="1">
    <citation type="submission" date="2020-09" db="EMBL/GenBank/DDBJ databases">
        <title>A novel bacterium of genus Paenibacillus, isolated from South China Sea.</title>
        <authorList>
            <person name="Huang H."/>
            <person name="Mo K."/>
            <person name="Hu Y."/>
        </authorList>
    </citation>
    <scope>NUCLEOTIDE SEQUENCE</scope>
    <source>
        <strain evidence="1">IB182496</strain>
    </source>
</reference>
<dbReference type="NCBIfam" id="TIGR00099">
    <property type="entry name" value="Cof-subfamily"/>
    <property type="match status" value="1"/>
</dbReference>
<comment type="caution">
    <text evidence="1">The sequence shown here is derived from an EMBL/GenBank/DDBJ whole genome shotgun (WGS) entry which is preliminary data.</text>
</comment>
<dbReference type="InterPro" id="IPR036412">
    <property type="entry name" value="HAD-like_sf"/>
</dbReference>
<dbReference type="Proteomes" id="UP000621560">
    <property type="component" value="Unassembled WGS sequence"/>
</dbReference>
<gene>
    <name evidence="1" type="ORF">IDH44_26290</name>
</gene>
<dbReference type="Gene3D" id="3.30.1240.10">
    <property type="match status" value="1"/>
</dbReference>
<evidence type="ECO:0000313" key="2">
    <source>
        <dbReference type="Proteomes" id="UP000621560"/>
    </source>
</evidence>
<dbReference type="SUPFAM" id="SSF56784">
    <property type="entry name" value="HAD-like"/>
    <property type="match status" value="1"/>
</dbReference>